<dbReference type="PROSITE" id="PS51257">
    <property type="entry name" value="PROKAR_LIPOPROTEIN"/>
    <property type="match status" value="1"/>
</dbReference>
<organism evidence="2 3">
    <name type="scientific">Agrococcus pavilionensis RW1</name>
    <dbReference type="NCBI Taxonomy" id="1330458"/>
    <lineage>
        <taxon>Bacteria</taxon>
        <taxon>Bacillati</taxon>
        <taxon>Actinomycetota</taxon>
        <taxon>Actinomycetes</taxon>
        <taxon>Micrococcales</taxon>
        <taxon>Microbacteriaceae</taxon>
        <taxon>Agrococcus</taxon>
    </lineage>
</organism>
<evidence type="ECO:0008006" key="4">
    <source>
        <dbReference type="Google" id="ProtNLM"/>
    </source>
</evidence>
<keyword evidence="3" id="KW-1185">Reference proteome</keyword>
<gene>
    <name evidence="2" type="ORF">L332_11000</name>
</gene>
<protein>
    <recommendedName>
        <fullName evidence="4">Lipoprotein</fullName>
    </recommendedName>
</protein>
<reference evidence="2 3" key="1">
    <citation type="journal article" date="2013" name="Genome Announc.">
        <title>First draft genome sequence from a member of the genus agrococcus, isolated from modern microbialites.</title>
        <authorList>
            <person name="White R.A.III."/>
            <person name="Grassa C.J."/>
            <person name="Suttle C.A."/>
        </authorList>
    </citation>
    <scope>NUCLEOTIDE SEQUENCE [LARGE SCALE GENOMIC DNA]</scope>
    <source>
        <strain evidence="2 3">RW1</strain>
    </source>
</reference>
<evidence type="ECO:0000313" key="3">
    <source>
        <dbReference type="Proteomes" id="UP000016462"/>
    </source>
</evidence>
<dbReference type="OrthoDB" id="5124890at2"/>
<proteinExistence type="predicted"/>
<accession>U1LS86</accession>
<feature type="chain" id="PRO_5004616094" description="Lipoprotein" evidence="1">
    <location>
        <begin position="20"/>
        <end position="157"/>
    </location>
</feature>
<sequence length="157" mass="16081">MRRTAMLATIVVAATVALAGCSSGGGDEEQVQGPHGYTLSARSPEGSLLWWDRSPESGLTDLILEDPDGRFLASCLGAGPLLCVAGPDAAKGALVIAPAGAERAVMTWYGQEIELTRGENVPDDAPPVFVGVMPPAQAEGGYSLQVLDGAGTVVMSQ</sequence>
<dbReference type="EMBL" id="ASHR01000014">
    <property type="protein sequence ID" value="ERG64967.1"/>
    <property type="molecule type" value="Genomic_DNA"/>
</dbReference>
<dbReference type="Proteomes" id="UP000016462">
    <property type="component" value="Unassembled WGS sequence"/>
</dbReference>
<keyword evidence="1" id="KW-0732">Signal</keyword>
<comment type="caution">
    <text evidence="2">The sequence shown here is derived from an EMBL/GenBank/DDBJ whole genome shotgun (WGS) entry which is preliminary data.</text>
</comment>
<name>U1LS86_9MICO</name>
<dbReference type="RefSeq" id="WP_021064930.1">
    <property type="nucleotide sequence ID" value="NZ_ASHR01000014.1"/>
</dbReference>
<evidence type="ECO:0000256" key="1">
    <source>
        <dbReference type="SAM" id="SignalP"/>
    </source>
</evidence>
<evidence type="ECO:0000313" key="2">
    <source>
        <dbReference type="EMBL" id="ERG64967.1"/>
    </source>
</evidence>
<dbReference type="AlphaFoldDB" id="U1LS86"/>
<feature type="signal peptide" evidence="1">
    <location>
        <begin position="1"/>
        <end position="19"/>
    </location>
</feature>